<dbReference type="InterPro" id="IPR036249">
    <property type="entry name" value="Thioredoxin-like_sf"/>
</dbReference>
<dbReference type="FunFam" id="1.20.1050.10:FF:000051">
    <property type="entry name" value="Glutathione S-transferase"/>
    <property type="match status" value="1"/>
</dbReference>
<dbReference type="InterPro" id="IPR036282">
    <property type="entry name" value="Glutathione-S-Trfase_C_sf"/>
</dbReference>
<dbReference type="Proteomes" id="UP000570166">
    <property type="component" value="Unassembled WGS sequence"/>
</dbReference>
<dbReference type="GO" id="GO:0006749">
    <property type="term" value="P:glutathione metabolic process"/>
    <property type="evidence" value="ECO:0007669"/>
    <property type="project" value="TreeGrafter"/>
</dbReference>
<gene>
    <name evidence="3" type="ORF">HZF05_14680</name>
</gene>
<dbReference type="EMBL" id="JACEIB010000025">
    <property type="protein sequence ID" value="MBA2935330.1"/>
    <property type="molecule type" value="Genomic_DNA"/>
</dbReference>
<feature type="domain" description="GST C-terminal" evidence="2">
    <location>
        <begin position="91"/>
        <end position="221"/>
    </location>
</feature>
<evidence type="ECO:0000259" key="2">
    <source>
        <dbReference type="PROSITE" id="PS50405"/>
    </source>
</evidence>
<keyword evidence="4" id="KW-1185">Reference proteome</keyword>
<organism evidence="3 4">
    <name type="scientific">Sphingomonas chungangi</name>
    <dbReference type="NCBI Taxonomy" id="2683589"/>
    <lineage>
        <taxon>Bacteria</taxon>
        <taxon>Pseudomonadati</taxon>
        <taxon>Pseudomonadota</taxon>
        <taxon>Alphaproteobacteria</taxon>
        <taxon>Sphingomonadales</taxon>
        <taxon>Sphingomonadaceae</taxon>
        <taxon>Sphingomonas</taxon>
    </lineage>
</organism>
<dbReference type="SUPFAM" id="SSF52833">
    <property type="entry name" value="Thioredoxin-like"/>
    <property type="match status" value="1"/>
</dbReference>
<dbReference type="Gene3D" id="3.40.30.10">
    <property type="entry name" value="Glutaredoxin"/>
    <property type="match status" value="1"/>
</dbReference>
<reference evidence="3 4" key="1">
    <citation type="submission" date="2020-07" db="EMBL/GenBank/DDBJ databases">
        <authorList>
            <person name="Sun Q."/>
        </authorList>
    </citation>
    <scope>NUCLEOTIDE SEQUENCE [LARGE SCALE GENOMIC DNA]</scope>
    <source>
        <strain evidence="3 4">CGMCC 1.13654</strain>
    </source>
</reference>
<dbReference type="InterPro" id="IPR004045">
    <property type="entry name" value="Glutathione_S-Trfase_N"/>
</dbReference>
<dbReference type="PROSITE" id="PS50405">
    <property type="entry name" value="GST_CTER"/>
    <property type="match status" value="1"/>
</dbReference>
<feature type="domain" description="GST N-terminal" evidence="1">
    <location>
        <begin position="1"/>
        <end position="82"/>
    </location>
</feature>
<accession>A0A838L8U2</accession>
<dbReference type="InterPro" id="IPR010987">
    <property type="entry name" value="Glutathione-S-Trfase_C-like"/>
</dbReference>
<dbReference type="PANTHER" id="PTHR11571:SF263">
    <property type="entry name" value="GLUTATHIONE S-TRANSFERASE"/>
    <property type="match status" value="1"/>
</dbReference>
<name>A0A838L8U2_9SPHN</name>
<comment type="caution">
    <text evidence="3">The sequence shown here is derived from an EMBL/GenBank/DDBJ whole genome shotgun (WGS) entry which is preliminary data.</text>
</comment>
<dbReference type="GO" id="GO:0004364">
    <property type="term" value="F:glutathione transferase activity"/>
    <property type="evidence" value="ECO:0007669"/>
    <property type="project" value="TreeGrafter"/>
</dbReference>
<sequence>MPYELWYWPGTPGRGEFVRLSLEAGGIDYIDQSFEQPDALMTDIKTRVPEPFAPPYLVADDLVIAQVANILLYLGDEHGLAPKDKAGRYFAHQVELTITDMTAEAHDTHHPVELMSYYEDQKPEAKRRAADFRDNRISKFMGWFERALERSSGDWMTGGKWCYADLSLFQLVDGIRYAFPKRMKALEGDWPKLIALYDRVAKLPELQDYLGSDRRQPYGDGIFRHYPELDAA</sequence>
<dbReference type="CDD" id="cd03039">
    <property type="entry name" value="GST_N_Sigma_like"/>
    <property type="match status" value="1"/>
</dbReference>
<evidence type="ECO:0000259" key="1">
    <source>
        <dbReference type="PROSITE" id="PS50404"/>
    </source>
</evidence>
<dbReference type="AlphaFoldDB" id="A0A838L8U2"/>
<dbReference type="Gene3D" id="1.20.1050.10">
    <property type="match status" value="1"/>
</dbReference>
<dbReference type="PANTHER" id="PTHR11571">
    <property type="entry name" value="GLUTATHIONE S-TRANSFERASE"/>
    <property type="match status" value="1"/>
</dbReference>
<dbReference type="SUPFAM" id="SSF47616">
    <property type="entry name" value="GST C-terminal domain-like"/>
    <property type="match status" value="1"/>
</dbReference>
<dbReference type="InterPro" id="IPR050213">
    <property type="entry name" value="GST_superfamily"/>
</dbReference>
<dbReference type="CDD" id="cd03192">
    <property type="entry name" value="GST_C_Sigma_like"/>
    <property type="match status" value="1"/>
</dbReference>
<dbReference type="Pfam" id="PF14497">
    <property type="entry name" value="GST_C_3"/>
    <property type="match status" value="1"/>
</dbReference>
<dbReference type="InterPro" id="IPR004046">
    <property type="entry name" value="GST_C"/>
</dbReference>
<evidence type="ECO:0000313" key="3">
    <source>
        <dbReference type="EMBL" id="MBA2935330.1"/>
    </source>
</evidence>
<proteinExistence type="predicted"/>
<keyword evidence="3" id="KW-0808">Transferase</keyword>
<protein>
    <submittedName>
        <fullName evidence="3">Glutathione S-transferase</fullName>
    </submittedName>
</protein>
<dbReference type="RefSeq" id="WP_160365325.1">
    <property type="nucleotide sequence ID" value="NZ_JACEIB010000025.1"/>
</dbReference>
<evidence type="ECO:0000313" key="4">
    <source>
        <dbReference type="Proteomes" id="UP000570166"/>
    </source>
</evidence>
<dbReference type="PROSITE" id="PS50404">
    <property type="entry name" value="GST_NTER"/>
    <property type="match status" value="1"/>
</dbReference>